<dbReference type="InterPro" id="IPR020828">
    <property type="entry name" value="GlycerAld_3-P_DH_NAD(P)-bd"/>
</dbReference>
<name>A0A2K1IK32_PHYPA</name>
<dbReference type="Proteomes" id="UP000006727">
    <property type="component" value="Chromosome 23"/>
</dbReference>
<dbReference type="KEGG" id="ppp:112275597"/>
<dbReference type="PROSITE" id="PS00071">
    <property type="entry name" value="GAPDH"/>
    <property type="match status" value="1"/>
</dbReference>
<dbReference type="FunFam" id="3.30.360.10:FF:000001">
    <property type="entry name" value="Glyceraldehyde-3-phosphate dehydrogenase"/>
    <property type="match status" value="1"/>
</dbReference>
<dbReference type="PRINTS" id="PR00078">
    <property type="entry name" value="G3PDHDRGNASE"/>
</dbReference>
<dbReference type="GO" id="GO:0006096">
    <property type="term" value="P:glycolytic process"/>
    <property type="evidence" value="ECO:0000318"/>
    <property type="project" value="GO_Central"/>
</dbReference>
<dbReference type="Gene3D" id="3.40.50.720">
    <property type="entry name" value="NAD(P)-binding Rossmann-like Domain"/>
    <property type="match status" value="1"/>
</dbReference>
<reference evidence="14 16" key="1">
    <citation type="journal article" date="2008" name="Science">
        <title>The Physcomitrella genome reveals evolutionary insights into the conquest of land by plants.</title>
        <authorList>
            <person name="Rensing S."/>
            <person name="Lang D."/>
            <person name="Zimmer A."/>
            <person name="Terry A."/>
            <person name="Salamov A."/>
            <person name="Shapiro H."/>
            <person name="Nishiyama T."/>
            <person name="Perroud P.-F."/>
            <person name="Lindquist E."/>
            <person name="Kamisugi Y."/>
            <person name="Tanahashi T."/>
            <person name="Sakakibara K."/>
            <person name="Fujita T."/>
            <person name="Oishi K."/>
            <person name="Shin-I T."/>
            <person name="Kuroki Y."/>
            <person name="Toyoda A."/>
            <person name="Suzuki Y."/>
            <person name="Hashimoto A."/>
            <person name="Yamaguchi K."/>
            <person name="Sugano A."/>
            <person name="Kohara Y."/>
            <person name="Fujiyama A."/>
            <person name="Anterola A."/>
            <person name="Aoki S."/>
            <person name="Ashton N."/>
            <person name="Barbazuk W.B."/>
            <person name="Barker E."/>
            <person name="Bennetzen J."/>
            <person name="Bezanilla M."/>
            <person name="Blankenship R."/>
            <person name="Cho S.H."/>
            <person name="Dutcher S."/>
            <person name="Estelle M."/>
            <person name="Fawcett J.A."/>
            <person name="Gundlach H."/>
            <person name="Hanada K."/>
            <person name="Heyl A."/>
            <person name="Hicks K.A."/>
            <person name="Hugh J."/>
            <person name="Lohr M."/>
            <person name="Mayer K."/>
            <person name="Melkozernov A."/>
            <person name="Murata T."/>
            <person name="Nelson D."/>
            <person name="Pils B."/>
            <person name="Prigge M."/>
            <person name="Reiss B."/>
            <person name="Renner T."/>
            <person name="Rombauts S."/>
            <person name="Rushton P."/>
            <person name="Sanderfoot A."/>
            <person name="Schween G."/>
            <person name="Shiu S.-H."/>
            <person name="Stueber K."/>
            <person name="Theodoulou F.L."/>
            <person name="Tu H."/>
            <person name="Van de Peer Y."/>
            <person name="Verrier P.J."/>
            <person name="Waters E."/>
            <person name="Wood A."/>
            <person name="Yang L."/>
            <person name="Cove D."/>
            <person name="Cuming A."/>
            <person name="Hasebe M."/>
            <person name="Lucas S."/>
            <person name="Mishler D.B."/>
            <person name="Reski R."/>
            <person name="Grigoriev I."/>
            <person name="Quatrano R.S."/>
            <person name="Boore J.L."/>
        </authorList>
    </citation>
    <scope>NUCLEOTIDE SEQUENCE [LARGE SCALE GENOMIC DNA]</scope>
    <source>
        <strain evidence="15 16">cv. Gransden 2004</strain>
    </source>
</reference>
<comment type="function">
    <text evidence="8">Key enzyme in glycolysis that catalyzes the first step of the pathway by converting D-glyceraldehyde 3-phosphate (G3P) into 3-phospho-D-glyceroyl phosphate. Essential for the maintenance of cellular ATP levels and carbohydrate metabolism.</text>
</comment>
<protein>
    <recommendedName>
        <fullName evidence="4">glyceraldehyde-3-phosphate dehydrogenase (phosphorylating)</fullName>
        <ecNumber evidence="4">1.2.1.12</ecNumber>
    </recommendedName>
</protein>
<feature type="active site" description="Nucleophile" evidence="9">
    <location>
        <position position="164"/>
    </location>
</feature>
<dbReference type="STRING" id="3218.A0A2K1IK32"/>
<dbReference type="GO" id="GO:0004365">
    <property type="term" value="F:glyceraldehyde-3-phosphate dehydrogenase (NAD+) (phosphorylating) activity"/>
    <property type="evidence" value="ECO:0000318"/>
    <property type="project" value="GO_Central"/>
</dbReference>
<dbReference type="EnsemblPlants" id="Pp3c23_20200V3.2">
    <property type="protein sequence ID" value="Pp3c23_20200V3.2"/>
    <property type="gene ID" value="Pp3c23_20200"/>
</dbReference>
<dbReference type="CDD" id="cd18126">
    <property type="entry name" value="GAPDH_I_C"/>
    <property type="match status" value="1"/>
</dbReference>
<dbReference type="Gramene" id="Pp3c23_20200V3.1">
    <property type="protein sequence ID" value="Pp3c23_20200V3.1"/>
    <property type="gene ID" value="Pp3c23_20200"/>
</dbReference>
<comment type="subunit">
    <text evidence="3">Homotetramer.</text>
</comment>
<reference evidence="14 16" key="2">
    <citation type="journal article" date="2018" name="Plant J.">
        <title>The Physcomitrella patens chromosome-scale assembly reveals moss genome structure and evolution.</title>
        <authorList>
            <person name="Lang D."/>
            <person name="Ullrich K.K."/>
            <person name="Murat F."/>
            <person name="Fuchs J."/>
            <person name="Jenkins J."/>
            <person name="Haas F.B."/>
            <person name="Piednoel M."/>
            <person name="Gundlach H."/>
            <person name="Van Bel M."/>
            <person name="Meyberg R."/>
            <person name="Vives C."/>
            <person name="Morata J."/>
            <person name="Symeonidi A."/>
            <person name="Hiss M."/>
            <person name="Muchero W."/>
            <person name="Kamisugi Y."/>
            <person name="Saleh O."/>
            <person name="Blanc G."/>
            <person name="Decker E.L."/>
            <person name="van Gessel N."/>
            <person name="Grimwood J."/>
            <person name="Hayes R.D."/>
            <person name="Graham S.W."/>
            <person name="Gunter L.E."/>
            <person name="McDaniel S.F."/>
            <person name="Hoernstein S.N.W."/>
            <person name="Larsson A."/>
            <person name="Li F.W."/>
            <person name="Perroud P.F."/>
            <person name="Phillips J."/>
            <person name="Ranjan P."/>
            <person name="Rokshar D.S."/>
            <person name="Rothfels C.J."/>
            <person name="Schneider L."/>
            <person name="Shu S."/>
            <person name="Stevenson D.W."/>
            <person name="Thummler F."/>
            <person name="Tillich M."/>
            <person name="Villarreal Aguilar J.C."/>
            <person name="Widiez T."/>
            <person name="Wong G.K."/>
            <person name="Wymore A."/>
            <person name="Zhang Y."/>
            <person name="Zimmer A.D."/>
            <person name="Quatrano R.S."/>
            <person name="Mayer K.F.X."/>
            <person name="Goodstein D."/>
            <person name="Casacuberta J.M."/>
            <person name="Vandepoele K."/>
            <person name="Reski R."/>
            <person name="Cuming A.C."/>
            <person name="Tuskan G.A."/>
            <person name="Maumus F."/>
            <person name="Salse J."/>
            <person name="Schmutz J."/>
            <person name="Rensing S.A."/>
        </authorList>
    </citation>
    <scope>NUCLEOTIDE SEQUENCE [LARGE SCALE GENOMIC DNA]</scope>
    <source>
        <strain evidence="15 16">cv. Gransden 2004</strain>
    </source>
</reference>
<evidence type="ECO:0000256" key="9">
    <source>
        <dbReference type="PIRSR" id="PIRSR000149-1"/>
    </source>
</evidence>
<dbReference type="PANTHER" id="PTHR10836:SF132">
    <property type="entry name" value="GLYCERALDEHYDE-3-PHOSPHATE DEHYDROGENASE"/>
    <property type="match status" value="1"/>
</dbReference>
<evidence type="ECO:0000313" key="15">
    <source>
        <dbReference type="EnsemblPlants" id="Pp3c23_20200V3.1"/>
    </source>
</evidence>
<feature type="domain" description="Glyceraldehyde 3-phosphate dehydrogenase NAD(P) binding" evidence="13">
    <location>
        <begin position="14"/>
        <end position="164"/>
    </location>
</feature>
<evidence type="ECO:0000259" key="13">
    <source>
        <dbReference type="SMART" id="SM00846"/>
    </source>
</evidence>
<dbReference type="PANTHER" id="PTHR10836">
    <property type="entry name" value="GLYCERALDEHYDE 3-PHOSPHATE DEHYDROGENASE"/>
    <property type="match status" value="1"/>
</dbReference>
<evidence type="ECO:0000256" key="10">
    <source>
        <dbReference type="PIRSR" id="PIRSR000149-3"/>
    </source>
</evidence>
<evidence type="ECO:0000313" key="16">
    <source>
        <dbReference type="Proteomes" id="UP000006727"/>
    </source>
</evidence>
<feature type="binding site" evidence="10">
    <location>
        <position position="325"/>
    </location>
    <ligand>
        <name>NAD(+)</name>
        <dbReference type="ChEBI" id="CHEBI:57540"/>
    </ligand>
</feature>
<dbReference type="PaxDb" id="3218-PP1S49_96V6.1"/>
<proteinExistence type="inferred from homology"/>
<accession>A0A2K1IK32</accession>
<feature type="binding site" evidence="10">
    <location>
        <position position="134"/>
    </location>
    <ligand>
        <name>NAD(+)</name>
        <dbReference type="ChEBI" id="CHEBI:57540"/>
    </ligand>
</feature>
<dbReference type="GO" id="GO:0005829">
    <property type="term" value="C:cytosol"/>
    <property type="evidence" value="ECO:0000318"/>
    <property type="project" value="GO_Central"/>
</dbReference>
<evidence type="ECO:0000256" key="11">
    <source>
        <dbReference type="PIRSR" id="PIRSR000149-4"/>
    </source>
</evidence>
<evidence type="ECO:0000256" key="7">
    <source>
        <dbReference type="ARBA" id="ARBA00023152"/>
    </source>
</evidence>
<evidence type="ECO:0000256" key="8">
    <source>
        <dbReference type="ARBA" id="ARBA00025350"/>
    </source>
</evidence>
<reference evidence="15" key="3">
    <citation type="submission" date="2020-12" db="UniProtKB">
        <authorList>
            <consortium name="EnsemblPlants"/>
        </authorList>
    </citation>
    <scope>IDENTIFICATION</scope>
</reference>
<evidence type="ECO:0000256" key="1">
    <source>
        <dbReference type="ARBA" id="ARBA00004869"/>
    </source>
</evidence>
<dbReference type="GeneID" id="112275597"/>
<dbReference type="Pfam" id="PF00044">
    <property type="entry name" value="Gp_dh_N"/>
    <property type="match status" value="1"/>
</dbReference>
<dbReference type="InterPro" id="IPR020829">
    <property type="entry name" value="GlycerAld_3-P_DH_cat"/>
</dbReference>
<dbReference type="SUPFAM" id="SSF51735">
    <property type="entry name" value="NAD(P)-binding Rossmann-fold domains"/>
    <property type="match status" value="1"/>
</dbReference>
<dbReference type="PIRSF" id="PIRSF000149">
    <property type="entry name" value="GAP_DH"/>
    <property type="match status" value="1"/>
</dbReference>
<gene>
    <name evidence="15" type="primary">LOC112275597</name>
    <name evidence="14" type="ORF">PHYPA_028334</name>
</gene>
<dbReference type="AlphaFoldDB" id="A0A2K1IK32"/>
<dbReference type="FunFam" id="3.40.50.720:FF:000266">
    <property type="entry name" value="Glyceraldehyde-3-phosphate dehydrogenase"/>
    <property type="match status" value="1"/>
</dbReference>
<dbReference type="CDD" id="cd05214">
    <property type="entry name" value="GAPDH_I_N"/>
    <property type="match status" value="1"/>
</dbReference>
<evidence type="ECO:0000256" key="6">
    <source>
        <dbReference type="ARBA" id="ARBA00023027"/>
    </source>
</evidence>
<evidence type="ECO:0000256" key="2">
    <source>
        <dbReference type="ARBA" id="ARBA00007406"/>
    </source>
</evidence>
<keyword evidence="5" id="KW-0560">Oxidoreductase</keyword>
<evidence type="ECO:0000256" key="3">
    <source>
        <dbReference type="ARBA" id="ARBA00011881"/>
    </source>
</evidence>
<dbReference type="EC" id="1.2.1.12" evidence="4"/>
<evidence type="ECO:0000313" key="14">
    <source>
        <dbReference type="EMBL" id="PNR29640.1"/>
    </source>
</evidence>
<evidence type="ECO:0000256" key="5">
    <source>
        <dbReference type="ARBA" id="ARBA00023002"/>
    </source>
</evidence>
<dbReference type="SUPFAM" id="SSF55347">
    <property type="entry name" value="Glyceraldehyde-3-phosphate dehydrogenase-like, C-terminal domain"/>
    <property type="match status" value="1"/>
</dbReference>
<evidence type="ECO:0000256" key="12">
    <source>
        <dbReference type="RuleBase" id="RU000397"/>
    </source>
</evidence>
<dbReference type="InterPro" id="IPR020831">
    <property type="entry name" value="GlycerAld/Erythrose_P_DH"/>
</dbReference>
<dbReference type="EnsemblPlants" id="Pp3c23_20200V3.1">
    <property type="protein sequence ID" value="Pp3c23_20200V3.1"/>
    <property type="gene ID" value="Pp3c23_20200"/>
</dbReference>
<dbReference type="EMBL" id="ABEU02000023">
    <property type="protein sequence ID" value="PNR29640.1"/>
    <property type="molecule type" value="Genomic_DNA"/>
</dbReference>
<sequence>MGRGAAARMAPDKIRIGVNGFGRFGRLVARVILERDDIDLIAVNDPFISTDYMAYMFKFDTVHGRMMDIDIYAEDEQTLSFDGKKVTVLSYKELHEIPWSELGVDYVVECTGNYTTKERAAEHLKGGAKKVIITEFSKDAPMFVMGVNEWEYRPEYNVVAMASCTTNCLMPLLKLLNDRYGVVEGVLTTVHSLTATQKLLDGPSLTDWRGGRANILASSTSAAKAIGRLVPRMSGRIRAMALRVPTADASLVDLVVKLDKQVSYEKVCEVIKEEAAGNLKDVLGYTEEDAVSHDFLGDSRSSIFDAKSGFEFGNGFLKLVAWFDNEWGYSHRVVDLIKHMASLQPLPLHH</sequence>
<keyword evidence="10" id="KW-0547">Nucleotide-binding</keyword>
<keyword evidence="6 10" id="KW-0520">NAD</keyword>
<keyword evidence="16" id="KW-1185">Reference proteome</keyword>
<comment type="similarity">
    <text evidence="2 12">Belongs to the glyceraldehyde-3-phosphate dehydrogenase family.</text>
</comment>
<feature type="binding site" evidence="10">
    <location>
        <position position="45"/>
    </location>
    <ligand>
        <name>NAD(+)</name>
        <dbReference type="ChEBI" id="CHEBI:57540"/>
    </ligand>
</feature>
<dbReference type="RefSeq" id="XP_024361857.1">
    <property type="nucleotide sequence ID" value="XM_024506089.2"/>
</dbReference>
<dbReference type="OrthoDB" id="1152826at2759"/>
<evidence type="ECO:0000256" key="4">
    <source>
        <dbReference type="ARBA" id="ARBA00013119"/>
    </source>
</evidence>
<dbReference type="InterPro" id="IPR036291">
    <property type="entry name" value="NAD(P)-bd_dom_sf"/>
</dbReference>
<dbReference type="Pfam" id="PF02800">
    <property type="entry name" value="Gp_dh_C"/>
    <property type="match status" value="1"/>
</dbReference>
<organism evidence="14">
    <name type="scientific">Physcomitrium patens</name>
    <name type="common">Spreading-leaved earth moss</name>
    <name type="synonym">Physcomitrella patens</name>
    <dbReference type="NCBI Taxonomy" id="3218"/>
    <lineage>
        <taxon>Eukaryota</taxon>
        <taxon>Viridiplantae</taxon>
        <taxon>Streptophyta</taxon>
        <taxon>Embryophyta</taxon>
        <taxon>Bryophyta</taxon>
        <taxon>Bryophytina</taxon>
        <taxon>Bryopsida</taxon>
        <taxon>Funariidae</taxon>
        <taxon>Funariales</taxon>
        <taxon>Funariaceae</taxon>
        <taxon>Physcomitrium</taxon>
    </lineage>
</organism>
<keyword evidence="7" id="KW-0324">Glycolysis</keyword>
<dbReference type="GO" id="GO:0051287">
    <property type="term" value="F:NAD binding"/>
    <property type="evidence" value="ECO:0007669"/>
    <property type="project" value="InterPro"/>
</dbReference>
<dbReference type="SMART" id="SM00846">
    <property type="entry name" value="Gp_dh_N"/>
    <property type="match status" value="1"/>
</dbReference>
<feature type="site" description="Activates thiol group during catalysis" evidence="11">
    <location>
        <position position="191"/>
    </location>
</feature>
<comment type="pathway">
    <text evidence="1">Carbohydrate degradation; glycolysis; pyruvate from D-glyceraldehyde 3-phosphate: step 1/5.</text>
</comment>
<dbReference type="Gramene" id="Pp3c23_20200V3.2">
    <property type="protein sequence ID" value="Pp3c23_20200V3.2"/>
    <property type="gene ID" value="Pp3c23_20200"/>
</dbReference>
<dbReference type="Gene3D" id="3.30.360.10">
    <property type="entry name" value="Dihydrodipicolinate Reductase, domain 2"/>
    <property type="match status" value="1"/>
</dbReference>
<dbReference type="InterPro" id="IPR020830">
    <property type="entry name" value="GlycerAld_3-P_DH_AS"/>
</dbReference>